<protein>
    <recommendedName>
        <fullName evidence="2">Cystatin domain-containing protein</fullName>
    </recommendedName>
</protein>
<reference evidence="3 4" key="1">
    <citation type="submission" date="2024-06" db="EMBL/GenBank/DDBJ databases">
        <authorList>
            <person name="Pan Q."/>
            <person name="Wen M."/>
            <person name="Jouanno E."/>
            <person name="Zahm M."/>
            <person name="Klopp C."/>
            <person name="Cabau C."/>
            <person name="Louis A."/>
            <person name="Berthelot C."/>
            <person name="Parey E."/>
            <person name="Roest Crollius H."/>
            <person name="Montfort J."/>
            <person name="Robinson-Rechavi M."/>
            <person name="Bouchez O."/>
            <person name="Lampietro C."/>
            <person name="Lopez Roques C."/>
            <person name="Donnadieu C."/>
            <person name="Postlethwait J."/>
            <person name="Bobe J."/>
            <person name="Verreycken H."/>
            <person name="Guiguen Y."/>
        </authorList>
    </citation>
    <scope>NUCLEOTIDE SEQUENCE [LARGE SCALE GENOMIC DNA]</scope>
    <source>
        <strain evidence="3">Up_M1</strain>
        <tissue evidence="3">Testis</tissue>
    </source>
</reference>
<comment type="caution">
    <text evidence="3">The sequence shown here is derived from an EMBL/GenBank/DDBJ whole genome shotgun (WGS) entry which is preliminary data.</text>
</comment>
<dbReference type="Proteomes" id="UP001557470">
    <property type="component" value="Unassembled WGS sequence"/>
</dbReference>
<dbReference type="SUPFAM" id="SSF54403">
    <property type="entry name" value="Cystatin/monellin"/>
    <property type="match status" value="1"/>
</dbReference>
<dbReference type="AlphaFoldDB" id="A0ABD0W2W9"/>
<dbReference type="InterPro" id="IPR046350">
    <property type="entry name" value="Cystatin_sf"/>
</dbReference>
<keyword evidence="4" id="KW-1185">Reference proteome</keyword>
<evidence type="ECO:0000313" key="4">
    <source>
        <dbReference type="Proteomes" id="UP001557470"/>
    </source>
</evidence>
<evidence type="ECO:0000313" key="3">
    <source>
        <dbReference type="EMBL" id="KAL0963273.1"/>
    </source>
</evidence>
<dbReference type="PANTHER" id="PTHR46186">
    <property type="entry name" value="CYSTATIN"/>
    <property type="match status" value="1"/>
</dbReference>
<gene>
    <name evidence="3" type="ORF">UPYG_G00352030</name>
</gene>
<proteinExistence type="inferred from homology"/>
<evidence type="ECO:0000256" key="1">
    <source>
        <dbReference type="ARBA" id="ARBA00009403"/>
    </source>
</evidence>
<comment type="similarity">
    <text evidence="1">Belongs to the cystatin family.</text>
</comment>
<sequence>MFNQKTQSSRGHPTLTRKLSYSAQHKLLLHRLSGQEQSQPVDTELITTRNVQPLGGWFKRDTKSVEIQAAAQAAVKKFNSKSKSKKYFRLVDIIAAETQVTNTINHRIEVVIGKTNCLKSEENADVDSCVLGKKRLTCIFDVQLNPRNNQLDISTSSCQKVQ</sequence>
<dbReference type="Gene3D" id="3.10.450.10">
    <property type="match status" value="1"/>
</dbReference>
<dbReference type="PANTHER" id="PTHR46186:SF13">
    <property type="entry name" value="SI:BUSM1-57F23.1"/>
    <property type="match status" value="1"/>
</dbReference>
<dbReference type="SMART" id="SM00043">
    <property type="entry name" value="CY"/>
    <property type="match status" value="1"/>
</dbReference>
<dbReference type="InterPro" id="IPR000010">
    <property type="entry name" value="Cystatin_dom"/>
</dbReference>
<dbReference type="EMBL" id="JAGEUA010000011">
    <property type="protein sequence ID" value="KAL0963273.1"/>
    <property type="molecule type" value="Genomic_DNA"/>
</dbReference>
<dbReference type="Pfam" id="PF00031">
    <property type="entry name" value="Cystatin"/>
    <property type="match status" value="1"/>
</dbReference>
<feature type="domain" description="Cystatin" evidence="2">
    <location>
        <begin position="52"/>
        <end position="159"/>
    </location>
</feature>
<name>A0ABD0W2W9_UMBPY</name>
<organism evidence="3 4">
    <name type="scientific">Umbra pygmaea</name>
    <name type="common">Eastern mudminnow</name>
    <dbReference type="NCBI Taxonomy" id="75934"/>
    <lineage>
        <taxon>Eukaryota</taxon>
        <taxon>Metazoa</taxon>
        <taxon>Chordata</taxon>
        <taxon>Craniata</taxon>
        <taxon>Vertebrata</taxon>
        <taxon>Euteleostomi</taxon>
        <taxon>Actinopterygii</taxon>
        <taxon>Neopterygii</taxon>
        <taxon>Teleostei</taxon>
        <taxon>Protacanthopterygii</taxon>
        <taxon>Esociformes</taxon>
        <taxon>Umbridae</taxon>
        <taxon>Umbra</taxon>
    </lineage>
</organism>
<evidence type="ECO:0000259" key="2">
    <source>
        <dbReference type="SMART" id="SM00043"/>
    </source>
</evidence>
<dbReference type="CDD" id="cd00042">
    <property type="entry name" value="CY"/>
    <property type="match status" value="1"/>
</dbReference>
<accession>A0ABD0W2W9</accession>